<dbReference type="SUPFAM" id="SSF88713">
    <property type="entry name" value="Glycoside hydrolase/deacetylase"/>
    <property type="match status" value="1"/>
</dbReference>
<evidence type="ECO:0000256" key="5">
    <source>
        <dbReference type="ARBA" id="ARBA00022729"/>
    </source>
</evidence>
<dbReference type="PANTHER" id="PTHR34216:SF3">
    <property type="entry name" value="POLY-BETA-1,6-N-ACETYL-D-GLUCOSAMINE N-DEACETYLASE"/>
    <property type="match status" value="1"/>
</dbReference>
<dbReference type="Proteomes" id="UP001162880">
    <property type="component" value="Unassembled WGS sequence"/>
</dbReference>
<evidence type="ECO:0000259" key="7">
    <source>
        <dbReference type="PROSITE" id="PS51677"/>
    </source>
</evidence>
<dbReference type="SUPFAM" id="SSF53448">
    <property type="entry name" value="Nucleotide-diphospho-sugar transferases"/>
    <property type="match status" value="1"/>
</dbReference>
<evidence type="ECO:0000256" key="6">
    <source>
        <dbReference type="ARBA" id="ARBA00032976"/>
    </source>
</evidence>
<gene>
    <name evidence="8" type="ORF">MTR64_07340</name>
</gene>
<keyword evidence="9" id="KW-1185">Reference proteome</keyword>
<proteinExistence type="inferred from homology"/>
<comment type="similarity">
    <text evidence="3">Belongs to the polysaccharide deacetylase family.</text>
</comment>
<dbReference type="InterPro" id="IPR029063">
    <property type="entry name" value="SAM-dependent_MTases_sf"/>
</dbReference>
<dbReference type="PROSITE" id="PS51677">
    <property type="entry name" value="NODB"/>
    <property type="match status" value="1"/>
</dbReference>
<comment type="subcellular location">
    <subcellularLocation>
        <location evidence="2">Secreted</location>
    </subcellularLocation>
</comment>
<dbReference type="InterPro" id="IPR001173">
    <property type="entry name" value="Glyco_trans_2-like"/>
</dbReference>
<keyword evidence="5" id="KW-0732">Signal</keyword>
<sequence>MHTAENRVSAAISVVIPSYKSANTIGLTLESLLCQSWQDWEAVVVDDGSPQDDAAVVERYAQLDGRIRLVRQENQGAGPARNTGLLHATGEWVIFLDSDDQLIPDHMEKMMAASQRNPDAGLLHCSWRRLLNGEPWGLTHDAADVIDPFAISTRTCPFAIHSAMTKRAAIMEAGAFDPALRVCEDWDLWQKLARMGEQFAPVSEMVADIHVREGSLSSNMLQMQKDSEAVILRGHGVDVRLPRTLPELAKGGSSRGHVIAIWCTAVWLAGICIGRGEDPTPVLDQVQTEVPDAMNGSVPASGLGDLVSSLAGGIAVGVFGPEPDWLQLWPQIAPGVVSLRKFLDGKSISGSFGSSLVLAFEKQLASQFPRGTTLAMSCLHLQKLDIAQSIPNLILPDVRRLKCWVFFDGEDLGDFEKLVFDGISGQKLATEIRARFGTPDLRRALARKRLLQGPFRRWKGRYLSHRSTTRLWRAWARQWVRDRRGRQCPPFERITDLLYDAALAPPILTEADTAIERIIADEEEKAARHPHRMPVPGMSTIRPQSGEIIDYGDKAYWENIYNSEDPWNYTNNYETAKYDQTAALIAGRHYPEALELACSEGLFTPQLAPLCGRILATDISSTAIGRAEAALACFPNISTAQLDFATDDIPGTYDLIVCSEVLYYYEEPGALDRLAAKFAARLNPGGTLVMAHVNMLADEPDRTGFKWGHSVGAVSIGRQFSAHPELQLSAELRTPLYRIQRFEKCAAGARIEPDILWSDTAHPLPARVAEAVAWRAEKPSEISGQWHDLPILMYHRIANDGPEGLAQWRTLPAAFEQQLSWMRDNGWQGITLSRLQETFERGRALPERSVLLTFDDATRDFMDTALPLLHRYGFPSALFVPTGKVGQTADWDQSFGEAAPLLNWEEITALRFCDVEIGAHGIMHLPLTGLPSAQLLRELAGSRAVLQRVLDTPVTALAYPFGDFDPVIRDVAETCGYRLAFSCIDGLMQQNSDSLVLPRQEVRGGISVTEFAALLGVQDKA</sequence>
<keyword evidence="8" id="KW-0808">Transferase</keyword>
<evidence type="ECO:0000256" key="4">
    <source>
        <dbReference type="ARBA" id="ARBA00020071"/>
    </source>
</evidence>
<dbReference type="InterPro" id="IPR051398">
    <property type="entry name" value="Polysacch_Deacetylase"/>
</dbReference>
<dbReference type="RefSeq" id="WP_243992372.1">
    <property type="nucleotide sequence ID" value="NZ_JALHLE010000008.1"/>
</dbReference>
<comment type="caution">
    <text evidence="8">The sequence shown here is derived from an EMBL/GenBank/DDBJ whole genome shotgun (WGS) entry which is preliminary data.</text>
</comment>
<evidence type="ECO:0000256" key="3">
    <source>
        <dbReference type="ARBA" id="ARBA00010973"/>
    </source>
</evidence>
<evidence type="ECO:0000313" key="8">
    <source>
        <dbReference type="EMBL" id="MCJ2178373.1"/>
    </source>
</evidence>
<reference evidence="8" key="1">
    <citation type="submission" date="2022-03" db="EMBL/GenBank/DDBJ databases">
        <title>Identification of a novel bacterium isolated from mangrove sediments.</title>
        <authorList>
            <person name="Pan X."/>
        </authorList>
    </citation>
    <scope>NUCLEOTIDE SEQUENCE</scope>
    <source>
        <strain evidence="8">B2580</strain>
    </source>
</reference>
<evidence type="ECO:0000313" key="9">
    <source>
        <dbReference type="Proteomes" id="UP001162880"/>
    </source>
</evidence>
<dbReference type="CDD" id="cd10918">
    <property type="entry name" value="CE4_NodB_like_5s_6s"/>
    <property type="match status" value="1"/>
</dbReference>
<dbReference type="Pfam" id="PF05401">
    <property type="entry name" value="NodS"/>
    <property type="match status" value="1"/>
</dbReference>
<dbReference type="InterPro" id="IPR011330">
    <property type="entry name" value="Glyco_hydro/deAcase_b/a-brl"/>
</dbReference>
<dbReference type="Gene3D" id="3.40.50.150">
    <property type="entry name" value="Vaccinia Virus protein VP39"/>
    <property type="match status" value="1"/>
</dbReference>
<dbReference type="InterPro" id="IPR008715">
    <property type="entry name" value="SAM-MeTfrase_NodS-like"/>
</dbReference>
<dbReference type="Pfam" id="PF00535">
    <property type="entry name" value="Glycos_transf_2"/>
    <property type="match status" value="1"/>
</dbReference>
<feature type="domain" description="NodB homology" evidence="7">
    <location>
        <begin position="848"/>
        <end position="1021"/>
    </location>
</feature>
<evidence type="ECO:0000256" key="1">
    <source>
        <dbReference type="ARBA" id="ARBA00003236"/>
    </source>
</evidence>
<comment type="function">
    <text evidence="1">Is involved in generating a small heat-stable compound (Nod), an acylated oligomer of N-acetylglucosamine, that stimulates mitosis in various plant protoplasts.</text>
</comment>
<dbReference type="SUPFAM" id="SSF53335">
    <property type="entry name" value="S-adenosyl-L-methionine-dependent methyltransferases"/>
    <property type="match status" value="1"/>
</dbReference>
<accession>A0ABT0AZZ1</accession>
<dbReference type="EMBL" id="JALHLE010000008">
    <property type="protein sequence ID" value="MCJ2178373.1"/>
    <property type="molecule type" value="Genomic_DNA"/>
</dbReference>
<organism evidence="8 9">
    <name type="scientific">Novosphingobium album</name>
    <name type="common">ex Hu et al. 2023</name>
    <dbReference type="NCBI Taxonomy" id="2930093"/>
    <lineage>
        <taxon>Bacteria</taxon>
        <taxon>Pseudomonadati</taxon>
        <taxon>Pseudomonadota</taxon>
        <taxon>Alphaproteobacteria</taxon>
        <taxon>Sphingomonadales</taxon>
        <taxon>Sphingomonadaceae</taxon>
        <taxon>Novosphingobium</taxon>
    </lineage>
</organism>
<dbReference type="Gene3D" id="3.90.550.10">
    <property type="entry name" value="Spore Coat Polysaccharide Biosynthesis Protein SpsA, Chain A"/>
    <property type="match status" value="1"/>
</dbReference>
<dbReference type="InterPro" id="IPR029044">
    <property type="entry name" value="Nucleotide-diphossugar_trans"/>
</dbReference>
<protein>
    <recommendedName>
        <fullName evidence="4">Chitooligosaccharide deacetylase</fullName>
    </recommendedName>
    <alternativeName>
        <fullName evidence="6">Nodulation protein B</fullName>
    </alternativeName>
</protein>
<dbReference type="CDD" id="cd02440">
    <property type="entry name" value="AdoMet_MTases"/>
    <property type="match status" value="1"/>
</dbReference>
<evidence type="ECO:0000256" key="2">
    <source>
        <dbReference type="ARBA" id="ARBA00004613"/>
    </source>
</evidence>
<dbReference type="InterPro" id="IPR002509">
    <property type="entry name" value="NODB_dom"/>
</dbReference>
<dbReference type="PANTHER" id="PTHR34216">
    <property type="match status" value="1"/>
</dbReference>
<dbReference type="Gene3D" id="3.20.20.370">
    <property type="entry name" value="Glycoside hydrolase/deacetylase"/>
    <property type="match status" value="1"/>
</dbReference>
<dbReference type="GO" id="GO:0016757">
    <property type="term" value="F:glycosyltransferase activity"/>
    <property type="evidence" value="ECO:0007669"/>
    <property type="project" value="UniProtKB-KW"/>
</dbReference>
<name>A0ABT0AZZ1_9SPHN</name>
<keyword evidence="8" id="KW-0328">Glycosyltransferase</keyword>
<dbReference type="CDD" id="cd00761">
    <property type="entry name" value="Glyco_tranf_GTA_type"/>
    <property type="match status" value="1"/>
</dbReference>
<dbReference type="Pfam" id="PF01522">
    <property type="entry name" value="Polysacc_deac_1"/>
    <property type="match status" value="1"/>
</dbReference>